<protein>
    <submittedName>
        <fullName evidence="1">Uncharacterized protein</fullName>
    </submittedName>
</protein>
<proteinExistence type="predicted"/>
<accession>A0AAV4WVT2</accession>
<evidence type="ECO:0000313" key="2">
    <source>
        <dbReference type="Proteomes" id="UP001054945"/>
    </source>
</evidence>
<evidence type="ECO:0000313" key="1">
    <source>
        <dbReference type="EMBL" id="GIY86443.1"/>
    </source>
</evidence>
<organism evidence="1 2">
    <name type="scientific">Caerostris extrusa</name>
    <name type="common">Bark spider</name>
    <name type="synonym">Caerostris bankana</name>
    <dbReference type="NCBI Taxonomy" id="172846"/>
    <lineage>
        <taxon>Eukaryota</taxon>
        <taxon>Metazoa</taxon>
        <taxon>Ecdysozoa</taxon>
        <taxon>Arthropoda</taxon>
        <taxon>Chelicerata</taxon>
        <taxon>Arachnida</taxon>
        <taxon>Araneae</taxon>
        <taxon>Araneomorphae</taxon>
        <taxon>Entelegynae</taxon>
        <taxon>Araneoidea</taxon>
        <taxon>Araneidae</taxon>
        <taxon>Caerostris</taxon>
    </lineage>
</organism>
<sequence length="90" mass="10596">MKITGCRSIIDELIVIWFQNVEKLDRSSSKGKDENHWMQIHHRIFEQGTSEMIKVTGFKTIIDVGKMLKGRQIFKQGKDENRWMQSRESG</sequence>
<keyword evidence="2" id="KW-1185">Reference proteome</keyword>
<dbReference type="AlphaFoldDB" id="A0AAV4WVT2"/>
<name>A0AAV4WVT2_CAEEX</name>
<comment type="caution">
    <text evidence="1">The sequence shown here is derived from an EMBL/GenBank/DDBJ whole genome shotgun (WGS) entry which is preliminary data.</text>
</comment>
<reference evidence="1 2" key="1">
    <citation type="submission" date="2021-06" db="EMBL/GenBank/DDBJ databases">
        <title>Caerostris extrusa draft genome.</title>
        <authorList>
            <person name="Kono N."/>
            <person name="Arakawa K."/>
        </authorList>
    </citation>
    <scope>NUCLEOTIDE SEQUENCE [LARGE SCALE GENOMIC DNA]</scope>
</reference>
<dbReference type="EMBL" id="BPLR01016795">
    <property type="protein sequence ID" value="GIY86443.1"/>
    <property type="molecule type" value="Genomic_DNA"/>
</dbReference>
<dbReference type="Proteomes" id="UP001054945">
    <property type="component" value="Unassembled WGS sequence"/>
</dbReference>
<gene>
    <name evidence="1" type="ORF">CEXT_811561</name>
</gene>